<protein>
    <recommendedName>
        <fullName evidence="9">DNA mismatch repair protein MutS-like N-terminal domain-containing protein</fullName>
    </recommendedName>
</protein>
<evidence type="ECO:0000256" key="2">
    <source>
        <dbReference type="ARBA" id="ARBA00022763"/>
    </source>
</evidence>
<evidence type="ECO:0000256" key="5">
    <source>
        <dbReference type="ARBA" id="ARBA00023204"/>
    </source>
</evidence>
<dbReference type="GO" id="GO:0005829">
    <property type="term" value="C:cytosol"/>
    <property type="evidence" value="ECO:0007669"/>
    <property type="project" value="TreeGrafter"/>
</dbReference>
<dbReference type="InterPro" id="IPR007860">
    <property type="entry name" value="DNA_mmatch_repair_MutS_con_dom"/>
</dbReference>
<gene>
    <name evidence="8" type="ORF">S01H1_65938</name>
</gene>
<proteinExistence type="predicted"/>
<feature type="domain" description="DNA mismatch repair protein MutS connector" evidence="7">
    <location>
        <begin position="125"/>
        <end position="233"/>
    </location>
</feature>
<name>X0XBS5_9ZZZZ</name>
<dbReference type="SUPFAM" id="SSF53150">
    <property type="entry name" value="DNA repair protein MutS, domain II"/>
    <property type="match status" value="1"/>
</dbReference>
<evidence type="ECO:0008006" key="9">
    <source>
        <dbReference type="Google" id="ProtNLM"/>
    </source>
</evidence>
<dbReference type="GO" id="GO:0030983">
    <property type="term" value="F:mismatched DNA binding"/>
    <property type="evidence" value="ECO:0007669"/>
    <property type="project" value="InterPro"/>
</dbReference>
<dbReference type="Pfam" id="PF01624">
    <property type="entry name" value="MutS_I"/>
    <property type="match status" value="1"/>
</dbReference>
<dbReference type="Pfam" id="PF05188">
    <property type="entry name" value="MutS_II"/>
    <property type="match status" value="1"/>
</dbReference>
<dbReference type="EMBL" id="BARS01043567">
    <property type="protein sequence ID" value="GAG40634.1"/>
    <property type="molecule type" value="Genomic_DNA"/>
</dbReference>
<feature type="non-terminal residue" evidence="8">
    <location>
        <position position="236"/>
    </location>
</feature>
<dbReference type="FunFam" id="3.40.1170.10:FF:000001">
    <property type="entry name" value="DNA mismatch repair protein MutS"/>
    <property type="match status" value="1"/>
</dbReference>
<dbReference type="InterPro" id="IPR045076">
    <property type="entry name" value="MutS"/>
</dbReference>
<dbReference type="SUPFAM" id="SSF55271">
    <property type="entry name" value="DNA repair protein MutS, domain I"/>
    <property type="match status" value="1"/>
</dbReference>
<dbReference type="InterPro" id="IPR007695">
    <property type="entry name" value="DNA_mismatch_repair_MutS-lik_N"/>
</dbReference>
<evidence type="ECO:0000259" key="7">
    <source>
        <dbReference type="Pfam" id="PF05188"/>
    </source>
</evidence>
<keyword evidence="3" id="KW-0067">ATP-binding</keyword>
<dbReference type="GO" id="GO:0140664">
    <property type="term" value="F:ATP-dependent DNA damage sensor activity"/>
    <property type="evidence" value="ECO:0007669"/>
    <property type="project" value="InterPro"/>
</dbReference>
<dbReference type="PANTHER" id="PTHR11361:SF34">
    <property type="entry name" value="DNA MISMATCH REPAIR PROTEIN MSH1, MITOCHONDRIAL"/>
    <property type="match status" value="1"/>
</dbReference>
<dbReference type="Gene3D" id="3.40.1170.10">
    <property type="entry name" value="DNA repair protein MutS, domain I"/>
    <property type="match status" value="1"/>
</dbReference>
<dbReference type="GO" id="GO:0006298">
    <property type="term" value="P:mismatch repair"/>
    <property type="evidence" value="ECO:0007669"/>
    <property type="project" value="InterPro"/>
</dbReference>
<dbReference type="AlphaFoldDB" id="X0XBS5"/>
<keyword evidence="1" id="KW-0547">Nucleotide-binding</keyword>
<evidence type="ECO:0000313" key="8">
    <source>
        <dbReference type="EMBL" id="GAG40634.1"/>
    </source>
</evidence>
<dbReference type="InterPro" id="IPR036678">
    <property type="entry name" value="MutS_con_dom_sf"/>
</dbReference>
<dbReference type="PANTHER" id="PTHR11361">
    <property type="entry name" value="DNA MISMATCH REPAIR PROTEIN MUTS FAMILY MEMBER"/>
    <property type="match status" value="1"/>
</dbReference>
<accession>X0XBS5</accession>
<keyword evidence="5" id="KW-0234">DNA repair</keyword>
<dbReference type="GO" id="GO:0005524">
    <property type="term" value="F:ATP binding"/>
    <property type="evidence" value="ECO:0007669"/>
    <property type="project" value="UniProtKB-KW"/>
</dbReference>
<evidence type="ECO:0000256" key="3">
    <source>
        <dbReference type="ARBA" id="ARBA00022840"/>
    </source>
</evidence>
<dbReference type="Gene3D" id="3.30.420.110">
    <property type="entry name" value="MutS, connector domain"/>
    <property type="match status" value="1"/>
</dbReference>
<comment type="caution">
    <text evidence="8">The sequence shown here is derived from an EMBL/GenBank/DDBJ whole genome shotgun (WGS) entry which is preliminary data.</text>
</comment>
<evidence type="ECO:0000256" key="1">
    <source>
        <dbReference type="ARBA" id="ARBA00022741"/>
    </source>
</evidence>
<dbReference type="InterPro" id="IPR016151">
    <property type="entry name" value="DNA_mismatch_repair_MutS_N"/>
</dbReference>
<evidence type="ECO:0000256" key="4">
    <source>
        <dbReference type="ARBA" id="ARBA00023125"/>
    </source>
</evidence>
<reference evidence="8" key="1">
    <citation type="journal article" date="2014" name="Front. Microbiol.">
        <title>High frequency of phylogenetically diverse reductive dehalogenase-homologous genes in deep subseafloor sedimentary metagenomes.</title>
        <authorList>
            <person name="Kawai M."/>
            <person name="Futagami T."/>
            <person name="Toyoda A."/>
            <person name="Takaki Y."/>
            <person name="Nishi S."/>
            <person name="Hori S."/>
            <person name="Arai W."/>
            <person name="Tsubouchi T."/>
            <person name="Morono Y."/>
            <person name="Uchiyama I."/>
            <person name="Ito T."/>
            <person name="Fujiyama A."/>
            <person name="Inagaki F."/>
            <person name="Takami H."/>
        </authorList>
    </citation>
    <scope>NUCLEOTIDE SEQUENCE</scope>
    <source>
        <strain evidence="8">Expedition CK06-06</strain>
    </source>
</reference>
<sequence length="236" mass="25863">MDNLTPMLKQYRAIKREHEDVILLFRLGDFYEMFGEDAKVAAGILDLVLTSRELGKGRRLPMCGLPYHAVDRYLTRLLAAGHKAAICEQVEDAKKAKGLVKREVIRILTPGTVVEEHLLEERANNYLVSVVNRDLSWGLAAADCSTGQLMVTEFTGPDAWDELCDELSRLQPAELLLLEGEGRAAALAGVIGAHDGNLSTWSADTFLTLSPDESLMKHLGVASLRGYGCEDLPAAV</sequence>
<keyword evidence="4" id="KW-0238">DNA-binding</keyword>
<feature type="domain" description="DNA mismatch repair protein MutS-like N-terminal" evidence="6">
    <location>
        <begin position="5"/>
        <end position="116"/>
    </location>
</feature>
<keyword evidence="2" id="KW-0227">DNA damage</keyword>
<organism evidence="8">
    <name type="scientific">marine sediment metagenome</name>
    <dbReference type="NCBI Taxonomy" id="412755"/>
    <lineage>
        <taxon>unclassified sequences</taxon>
        <taxon>metagenomes</taxon>
        <taxon>ecological metagenomes</taxon>
    </lineage>
</organism>
<evidence type="ECO:0000259" key="6">
    <source>
        <dbReference type="Pfam" id="PF01624"/>
    </source>
</evidence>